<gene>
    <name evidence="12" type="ORF">FWK35_00009737</name>
</gene>
<dbReference type="GO" id="GO:0005634">
    <property type="term" value="C:nucleus"/>
    <property type="evidence" value="ECO:0007669"/>
    <property type="project" value="UniProtKB-SubCell"/>
</dbReference>
<evidence type="ECO:0000313" key="13">
    <source>
        <dbReference type="Proteomes" id="UP000478052"/>
    </source>
</evidence>
<evidence type="ECO:0000256" key="7">
    <source>
        <dbReference type="ARBA" id="ARBA00023163"/>
    </source>
</evidence>
<proteinExistence type="predicted"/>
<feature type="compositionally biased region" description="Basic and acidic residues" evidence="10">
    <location>
        <begin position="80"/>
        <end position="100"/>
    </location>
</feature>
<evidence type="ECO:0000256" key="10">
    <source>
        <dbReference type="SAM" id="MobiDB-lite"/>
    </source>
</evidence>
<evidence type="ECO:0000256" key="3">
    <source>
        <dbReference type="ARBA" id="ARBA00022771"/>
    </source>
</evidence>
<dbReference type="GO" id="GO:0003700">
    <property type="term" value="F:DNA-binding transcription factor activity"/>
    <property type="evidence" value="ECO:0007669"/>
    <property type="project" value="InterPro"/>
</dbReference>
<keyword evidence="2" id="KW-0479">Metal-binding</keyword>
<evidence type="ECO:0000256" key="1">
    <source>
        <dbReference type="ARBA" id="ARBA00004123"/>
    </source>
</evidence>
<keyword evidence="8 12" id="KW-0675">Receptor</keyword>
<dbReference type="Pfam" id="PF00105">
    <property type="entry name" value="zf-C4"/>
    <property type="match status" value="1"/>
</dbReference>
<evidence type="ECO:0000256" key="5">
    <source>
        <dbReference type="ARBA" id="ARBA00023015"/>
    </source>
</evidence>
<dbReference type="AlphaFoldDB" id="A0A6G0ZHY5"/>
<dbReference type="GO" id="GO:0008270">
    <property type="term" value="F:zinc ion binding"/>
    <property type="evidence" value="ECO:0007669"/>
    <property type="project" value="UniProtKB-KW"/>
</dbReference>
<evidence type="ECO:0000256" key="6">
    <source>
        <dbReference type="ARBA" id="ARBA00023125"/>
    </source>
</evidence>
<name>A0A6G0ZHY5_APHCR</name>
<dbReference type="SUPFAM" id="SSF57716">
    <property type="entry name" value="Glucocorticoid receptor-like (DNA-binding domain)"/>
    <property type="match status" value="1"/>
</dbReference>
<keyword evidence="4" id="KW-0862">Zinc</keyword>
<dbReference type="EMBL" id="VUJU01000443">
    <property type="protein sequence ID" value="KAF0770381.1"/>
    <property type="molecule type" value="Genomic_DNA"/>
</dbReference>
<dbReference type="SMART" id="SM00399">
    <property type="entry name" value="ZnF_C4"/>
    <property type="match status" value="1"/>
</dbReference>
<keyword evidence="6" id="KW-0238">DNA-binding</keyword>
<dbReference type="InterPro" id="IPR050274">
    <property type="entry name" value="Nuclear_hormone_rcpt_NR2"/>
</dbReference>
<sequence>MRQLSPTISSVVRCRVETPCGTAYDQKMYIGCKSFFKRSVRRNLTYSCRGSRNCPIDQHHRNQCQYCRLKKCLKMGMRREAREGNVETKSETDRAEDGVQPRDASNVNSNYNRDPTVDIKTHRVKSAVYWSSSSSFSSCMGFNQIVSLNNNTTKFENIEIPKAKDKVATAVFRWRVNASVVPPRWCAAPAWACIIHITAPPPPPRHRPSPIADAATPSATVYWDPYTPVEGNIREIVLFREGQLCGVYALTREEVAATKRARRPPHSLISVSI</sequence>
<evidence type="ECO:0000259" key="11">
    <source>
        <dbReference type="PROSITE" id="PS51030"/>
    </source>
</evidence>
<feature type="compositionally biased region" description="Polar residues" evidence="10">
    <location>
        <begin position="103"/>
        <end position="113"/>
    </location>
</feature>
<dbReference type="PRINTS" id="PR00047">
    <property type="entry name" value="STROIDFINGER"/>
</dbReference>
<evidence type="ECO:0000313" key="12">
    <source>
        <dbReference type="EMBL" id="KAF0770381.1"/>
    </source>
</evidence>
<keyword evidence="7" id="KW-0804">Transcription</keyword>
<evidence type="ECO:0000256" key="2">
    <source>
        <dbReference type="ARBA" id="ARBA00022723"/>
    </source>
</evidence>
<dbReference type="InterPro" id="IPR013088">
    <property type="entry name" value="Znf_NHR/GATA"/>
</dbReference>
<keyword evidence="13" id="KW-1185">Reference proteome</keyword>
<evidence type="ECO:0000256" key="4">
    <source>
        <dbReference type="ARBA" id="ARBA00022833"/>
    </source>
</evidence>
<comment type="caution">
    <text evidence="12">The sequence shown here is derived from an EMBL/GenBank/DDBJ whole genome shotgun (WGS) entry which is preliminary data.</text>
</comment>
<keyword evidence="3" id="KW-0863">Zinc-finger</keyword>
<dbReference type="Gene3D" id="3.30.50.10">
    <property type="entry name" value="Erythroid Transcription Factor GATA-1, subunit A"/>
    <property type="match status" value="1"/>
</dbReference>
<dbReference type="Proteomes" id="UP000478052">
    <property type="component" value="Unassembled WGS sequence"/>
</dbReference>
<comment type="subcellular location">
    <subcellularLocation>
        <location evidence="1">Nucleus</location>
    </subcellularLocation>
</comment>
<dbReference type="PANTHER" id="PTHR24083">
    <property type="entry name" value="NUCLEAR HORMONE RECEPTOR"/>
    <property type="match status" value="1"/>
</dbReference>
<organism evidence="12 13">
    <name type="scientific">Aphis craccivora</name>
    <name type="common">Cowpea aphid</name>
    <dbReference type="NCBI Taxonomy" id="307492"/>
    <lineage>
        <taxon>Eukaryota</taxon>
        <taxon>Metazoa</taxon>
        <taxon>Ecdysozoa</taxon>
        <taxon>Arthropoda</taxon>
        <taxon>Hexapoda</taxon>
        <taxon>Insecta</taxon>
        <taxon>Pterygota</taxon>
        <taxon>Neoptera</taxon>
        <taxon>Paraneoptera</taxon>
        <taxon>Hemiptera</taxon>
        <taxon>Sternorrhyncha</taxon>
        <taxon>Aphidomorpha</taxon>
        <taxon>Aphidoidea</taxon>
        <taxon>Aphididae</taxon>
        <taxon>Aphidini</taxon>
        <taxon>Aphis</taxon>
        <taxon>Aphis</taxon>
    </lineage>
</organism>
<evidence type="ECO:0000256" key="9">
    <source>
        <dbReference type="ARBA" id="ARBA00023242"/>
    </source>
</evidence>
<feature type="domain" description="Nuclear receptor" evidence="11">
    <location>
        <begin position="8"/>
        <end position="84"/>
    </location>
</feature>
<accession>A0A6G0ZHY5</accession>
<keyword evidence="9" id="KW-0539">Nucleus</keyword>
<dbReference type="GO" id="GO:0043565">
    <property type="term" value="F:sequence-specific DNA binding"/>
    <property type="evidence" value="ECO:0007669"/>
    <property type="project" value="InterPro"/>
</dbReference>
<dbReference type="PROSITE" id="PS51030">
    <property type="entry name" value="NUCLEAR_REC_DBD_2"/>
    <property type="match status" value="1"/>
</dbReference>
<evidence type="ECO:0000256" key="8">
    <source>
        <dbReference type="ARBA" id="ARBA00023170"/>
    </source>
</evidence>
<dbReference type="InterPro" id="IPR001628">
    <property type="entry name" value="Znf_hrmn_rcpt"/>
</dbReference>
<reference evidence="12 13" key="1">
    <citation type="submission" date="2019-08" db="EMBL/GenBank/DDBJ databases">
        <title>Whole genome of Aphis craccivora.</title>
        <authorList>
            <person name="Voronova N.V."/>
            <person name="Shulinski R.S."/>
            <person name="Bandarenka Y.V."/>
            <person name="Zhorov D.G."/>
            <person name="Warner D."/>
        </authorList>
    </citation>
    <scope>NUCLEOTIDE SEQUENCE [LARGE SCALE GENOMIC DNA]</scope>
    <source>
        <strain evidence="12">180601</strain>
        <tissue evidence="12">Whole Body</tissue>
    </source>
</reference>
<keyword evidence="5" id="KW-0805">Transcription regulation</keyword>
<dbReference type="OrthoDB" id="5771769at2759"/>
<feature type="region of interest" description="Disordered" evidence="10">
    <location>
        <begin position="80"/>
        <end position="115"/>
    </location>
</feature>
<protein>
    <submittedName>
        <fullName evidence="12">Steroid receptor seven-up, isoforms B/C-like</fullName>
    </submittedName>
</protein>